<evidence type="ECO:0000256" key="1">
    <source>
        <dbReference type="SAM" id="MobiDB-lite"/>
    </source>
</evidence>
<organism evidence="3 4">
    <name type="scientific">Ancylostoma ceylanicum</name>
    <dbReference type="NCBI Taxonomy" id="53326"/>
    <lineage>
        <taxon>Eukaryota</taxon>
        <taxon>Metazoa</taxon>
        <taxon>Ecdysozoa</taxon>
        <taxon>Nematoda</taxon>
        <taxon>Chromadorea</taxon>
        <taxon>Rhabditida</taxon>
        <taxon>Rhabditina</taxon>
        <taxon>Rhabditomorpha</taxon>
        <taxon>Strongyloidea</taxon>
        <taxon>Ancylostomatidae</taxon>
        <taxon>Ancylostomatinae</taxon>
        <taxon>Ancylostoma</taxon>
    </lineage>
</organism>
<comment type="caution">
    <text evidence="3">The sequence shown here is derived from an EMBL/GenBank/DDBJ whole genome shotgun (WGS) entry which is preliminary data.</text>
</comment>
<reference evidence="4" key="1">
    <citation type="journal article" date="2015" name="Nat. Genet.">
        <title>The genome and transcriptome of the zoonotic hookworm Ancylostoma ceylanicum identify infection-specific gene families.</title>
        <authorList>
            <person name="Schwarz E.M."/>
            <person name="Hu Y."/>
            <person name="Antoshechkin I."/>
            <person name="Miller M.M."/>
            <person name="Sternberg P.W."/>
            <person name="Aroian R.V."/>
        </authorList>
    </citation>
    <scope>NUCLEOTIDE SEQUENCE</scope>
    <source>
        <strain evidence="4">HY135</strain>
    </source>
</reference>
<evidence type="ECO:0000313" key="3">
    <source>
        <dbReference type="EMBL" id="EYC27762.1"/>
    </source>
</evidence>
<accession>A0A016VL61</accession>
<proteinExistence type="predicted"/>
<dbReference type="AlphaFoldDB" id="A0A016VL61"/>
<protein>
    <submittedName>
        <fullName evidence="3">Uncharacterized protein</fullName>
    </submittedName>
</protein>
<keyword evidence="4" id="KW-1185">Reference proteome</keyword>
<feature type="region of interest" description="Disordered" evidence="1">
    <location>
        <begin position="23"/>
        <end position="84"/>
    </location>
</feature>
<keyword evidence="2" id="KW-0732">Signal</keyword>
<dbReference type="EMBL" id="JARK01001344">
    <property type="protein sequence ID" value="EYC27762.1"/>
    <property type="molecule type" value="Genomic_DNA"/>
</dbReference>
<evidence type="ECO:0000256" key="2">
    <source>
        <dbReference type="SAM" id="SignalP"/>
    </source>
</evidence>
<feature type="signal peptide" evidence="2">
    <location>
        <begin position="1"/>
        <end position="20"/>
    </location>
</feature>
<gene>
    <name evidence="3" type="primary">Acey_s0008.g169</name>
    <name evidence="3" type="ORF">Y032_0008g169</name>
</gene>
<feature type="compositionally biased region" description="Basic residues" evidence="1">
    <location>
        <begin position="46"/>
        <end position="84"/>
    </location>
</feature>
<dbReference type="Proteomes" id="UP000024635">
    <property type="component" value="Unassembled WGS sequence"/>
</dbReference>
<evidence type="ECO:0000313" key="4">
    <source>
        <dbReference type="Proteomes" id="UP000024635"/>
    </source>
</evidence>
<sequence length="84" mass="9513">MNFLLYLTIFLFLFATTVVSQPSGKCVATSGGDVSDGGEAADEGRRRHHHKHARARKFRVKAAKKRVAKKVKKVRRKLVKKNKH</sequence>
<name>A0A016VL61_9BILA</name>
<feature type="chain" id="PRO_5001493597" evidence="2">
    <location>
        <begin position="21"/>
        <end position="84"/>
    </location>
</feature>